<proteinExistence type="predicted"/>
<comment type="caution">
    <text evidence="2">The sequence shown here is derived from an EMBL/GenBank/DDBJ whole genome shotgun (WGS) entry which is preliminary data.</text>
</comment>
<protein>
    <submittedName>
        <fullName evidence="2">Uncharacterized protein</fullName>
    </submittedName>
</protein>
<dbReference type="EMBL" id="MU001495">
    <property type="protein sequence ID" value="KAF2449003.1"/>
    <property type="molecule type" value="Genomic_DNA"/>
</dbReference>
<reference evidence="2" key="1">
    <citation type="journal article" date="2020" name="Stud. Mycol.">
        <title>101 Dothideomycetes genomes: a test case for predicting lifestyles and emergence of pathogens.</title>
        <authorList>
            <person name="Haridas S."/>
            <person name="Albert R."/>
            <person name="Binder M."/>
            <person name="Bloem J."/>
            <person name="Labutti K."/>
            <person name="Salamov A."/>
            <person name="Andreopoulos B."/>
            <person name="Baker S."/>
            <person name="Barry K."/>
            <person name="Bills G."/>
            <person name="Bluhm B."/>
            <person name="Cannon C."/>
            <person name="Castanera R."/>
            <person name="Culley D."/>
            <person name="Daum C."/>
            <person name="Ezra D."/>
            <person name="Gonzalez J."/>
            <person name="Henrissat B."/>
            <person name="Kuo A."/>
            <person name="Liang C."/>
            <person name="Lipzen A."/>
            <person name="Lutzoni F."/>
            <person name="Magnuson J."/>
            <person name="Mondo S."/>
            <person name="Nolan M."/>
            <person name="Ohm R."/>
            <person name="Pangilinan J."/>
            <person name="Park H.-J."/>
            <person name="Ramirez L."/>
            <person name="Alfaro M."/>
            <person name="Sun H."/>
            <person name="Tritt A."/>
            <person name="Yoshinaga Y."/>
            <person name="Zwiers L.-H."/>
            <person name="Turgeon B."/>
            <person name="Goodwin S."/>
            <person name="Spatafora J."/>
            <person name="Crous P."/>
            <person name="Grigoriev I."/>
        </authorList>
    </citation>
    <scope>NUCLEOTIDE SEQUENCE</scope>
    <source>
        <strain evidence="2">CBS 690.94</strain>
    </source>
</reference>
<organism evidence="2 3">
    <name type="scientific">Karstenula rhodostoma CBS 690.94</name>
    <dbReference type="NCBI Taxonomy" id="1392251"/>
    <lineage>
        <taxon>Eukaryota</taxon>
        <taxon>Fungi</taxon>
        <taxon>Dikarya</taxon>
        <taxon>Ascomycota</taxon>
        <taxon>Pezizomycotina</taxon>
        <taxon>Dothideomycetes</taxon>
        <taxon>Pleosporomycetidae</taxon>
        <taxon>Pleosporales</taxon>
        <taxon>Massarineae</taxon>
        <taxon>Didymosphaeriaceae</taxon>
        <taxon>Karstenula</taxon>
    </lineage>
</organism>
<evidence type="ECO:0000256" key="1">
    <source>
        <dbReference type="SAM" id="MobiDB-lite"/>
    </source>
</evidence>
<dbReference type="AlphaFoldDB" id="A0A9P4UGX4"/>
<keyword evidence="3" id="KW-1185">Reference proteome</keyword>
<gene>
    <name evidence="2" type="ORF">P171DRAFT_428957</name>
</gene>
<feature type="region of interest" description="Disordered" evidence="1">
    <location>
        <begin position="25"/>
        <end position="47"/>
    </location>
</feature>
<sequence length="108" mass="11559">MTITASTALQPHPRPARARQAVVAARTDAHGRRAGPNHNNNNSPRPERALAIDASKPMLPVPWLVVGVFAIVDLSSLPPSQTRLQPTMPHAPLTCILAPASSHMNPRT</sequence>
<dbReference type="Proteomes" id="UP000799764">
    <property type="component" value="Unassembled WGS sequence"/>
</dbReference>
<evidence type="ECO:0000313" key="2">
    <source>
        <dbReference type="EMBL" id="KAF2449003.1"/>
    </source>
</evidence>
<evidence type="ECO:0000313" key="3">
    <source>
        <dbReference type="Proteomes" id="UP000799764"/>
    </source>
</evidence>
<accession>A0A9P4UGX4</accession>
<name>A0A9P4UGX4_9PLEO</name>